<gene>
    <name evidence="2" type="ORF">SAMN06265348_112104</name>
</gene>
<dbReference type="GO" id="GO:0001046">
    <property type="term" value="F:core promoter sequence-specific DNA binding"/>
    <property type="evidence" value="ECO:0007669"/>
    <property type="project" value="TreeGrafter"/>
</dbReference>
<dbReference type="Pfam" id="PF01381">
    <property type="entry name" value="HTH_3"/>
    <property type="match status" value="1"/>
</dbReference>
<dbReference type="AlphaFoldDB" id="A0A521FGN8"/>
<protein>
    <submittedName>
        <fullName evidence="2">HTH-type transcriptional regulator / antitoxin HigA</fullName>
    </submittedName>
</protein>
<evidence type="ECO:0000259" key="1">
    <source>
        <dbReference type="PROSITE" id="PS50943"/>
    </source>
</evidence>
<evidence type="ECO:0000313" key="2">
    <source>
        <dbReference type="EMBL" id="SMO95343.1"/>
    </source>
</evidence>
<dbReference type="GO" id="GO:0006355">
    <property type="term" value="P:regulation of DNA-templated transcription"/>
    <property type="evidence" value="ECO:0007669"/>
    <property type="project" value="InterPro"/>
</dbReference>
<keyword evidence="3" id="KW-1185">Reference proteome</keyword>
<evidence type="ECO:0000313" key="3">
    <source>
        <dbReference type="Proteomes" id="UP000320300"/>
    </source>
</evidence>
<dbReference type="Proteomes" id="UP000320300">
    <property type="component" value="Unassembled WGS sequence"/>
</dbReference>
<dbReference type="RefSeq" id="WP_142530314.1">
    <property type="nucleotide sequence ID" value="NZ_CBCSJO010000011.1"/>
</dbReference>
<dbReference type="Gene3D" id="1.10.260.40">
    <property type="entry name" value="lambda repressor-like DNA-binding domains"/>
    <property type="match status" value="1"/>
</dbReference>
<dbReference type="SMART" id="SM00530">
    <property type="entry name" value="HTH_XRE"/>
    <property type="match status" value="1"/>
</dbReference>
<dbReference type="EMBL" id="FXTN01000012">
    <property type="protein sequence ID" value="SMO95343.1"/>
    <property type="molecule type" value="Genomic_DNA"/>
</dbReference>
<dbReference type="InterPro" id="IPR039060">
    <property type="entry name" value="Antitox_HigA"/>
</dbReference>
<dbReference type="InterPro" id="IPR010982">
    <property type="entry name" value="Lambda_DNA-bd_dom_sf"/>
</dbReference>
<feature type="domain" description="HTH cro/C1-type" evidence="1">
    <location>
        <begin position="65"/>
        <end position="119"/>
    </location>
</feature>
<accession>A0A521FGN8</accession>
<dbReference type="PANTHER" id="PTHR40455">
    <property type="entry name" value="ANTITOXIN HIGA"/>
    <property type="match status" value="1"/>
</dbReference>
<reference evidence="2 3" key="1">
    <citation type="submission" date="2017-05" db="EMBL/GenBank/DDBJ databases">
        <authorList>
            <person name="Varghese N."/>
            <person name="Submissions S."/>
        </authorList>
    </citation>
    <scope>NUCLEOTIDE SEQUENCE [LARGE SCALE GENOMIC DNA]</scope>
    <source>
        <strain evidence="2 3">DSM 19036</strain>
    </source>
</reference>
<dbReference type="OrthoDB" id="672730at2"/>
<dbReference type="InterPro" id="IPR001387">
    <property type="entry name" value="Cro/C1-type_HTH"/>
</dbReference>
<name>A0A521FGN8_9SPHI</name>
<dbReference type="SUPFAM" id="SSF47413">
    <property type="entry name" value="lambda repressor-like DNA-binding domains"/>
    <property type="match status" value="1"/>
</dbReference>
<dbReference type="PROSITE" id="PS50943">
    <property type="entry name" value="HTH_CROC1"/>
    <property type="match status" value="1"/>
</dbReference>
<proteinExistence type="predicted"/>
<dbReference type="CDD" id="cd00093">
    <property type="entry name" value="HTH_XRE"/>
    <property type="match status" value="1"/>
</dbReference>
<organism evidence="2 3">
    <name type="scientific">Pedobacter westerhofensis</name>
    <dbReference type="NCBI Taxonomy" id="425512"/>
    <lineage>
        <taxon>Bacteria</taxon>
        <taxon>Pseudomonadati</taxon>
        <taxon>Bacteroidota</taxon>
        <taxon>Sphingobacteriia</taxon>
        <taxon>Sphingobacteriales</taxon>
        <taxon>Sphingobacteriaceae</taxon>
        <taxon>Pedobacter</taxon>
    </lineage>
</organism>
<dbReference type="PANTHER" id="PTHR40455:SF1">
    <property type="entry name" value="ANTITOXIN HIGA"/>
    <property type="match status" value="1"/>
</dbReference>
<sequence>MEKLKYTLIKNQKQYFDYCNALESLVDVKDKTVAIDDEIDLLSLLIEKYDEEHNNFDALDPISLLRSLMTDHHLTATALADMLQVSKGYVSDILNYKKGLSKDMIRKLAEYFKLRQDAFNRPYPLNNVMKQSLMNAG</sequence>